<dbReference type="OrthoDB" id="195563at2157"/>
<dbReference type="Gene3D" id="1.10.10.10">
    <property type="entry name" value="Winged helix-like DNA-binding domain superfamily/Winged helix DNA-binding domain"/>
    <property type="match status" value="1"/>
</dbReference>
<dbReference type="RefSeq" id="WP_142442237.1">
    <property type="nucleotide sequence ID" value="NZ_SESI01000001.1"/>
</dbReference>
<feature type="region of interest" description="Disordered" evidence="1">
    <location>
        <begin position="111"/>
        <end position="130"/>
    </location>
</feature>
<dbReference type="SUPFAM" id="SSF46785">
    <property type="entry name" value="Winged helix' DNA-binding domain"/>
    <property type="match status" value="1"/>
</dbReference>
<proteinExistence type="predicted"/>
<dbReference type="Proteomes" id="UP000315385">
    <property type="component" value="Unassembled WGS sequence"/>
</dbReference>
<name>A0A544QQD9_9EURY</name>
<evidence type="ECO:0000313" key="3">
    <source>
        <dbReference type="EMBL" id="TQQ81664.1"/>
    </source>
</evidence>
<feature type="domain" description="HTH marR-type" evidence="2">
    <location>
        <begin position="24"/>
        <end position="72"/>
    </location>
</feature>
<evidence type="ECO:0000313" key="4">
    <source>
        <dbReference type="Proteomes" id="UP000315385"/>
    </source>
</evidence>
<organism evidence="3 4">
    <name type="scientific">Halonotius roseus</name>
    <dbReference type="NCBI Taxonomy" id="2511997"/>
    <lineage>
        <taxon>Archaea</taxon>
        <taxon>Methanobacteriati</taxon>
        <taxon>Methanobacteriota</taxon>
        <taxon>Stenosarchaea group</taxon>
        <taxon>Halobacteria</taxon>
        <taxon>Halobacteriales</taxon>
        <taxon>Haloferacaceae</taxon>
        <taxon>Halonotius</taxon>
    </lineage>
</organism>
<protein>
    <submittedName>
        <fullName evidence="3">MarR family transcriptional regulator</fullName>
    </submittedName>
</protein>
<evidence type="ECO:0000256" key="1">
    <source>
        <dbReference type="SAM" id="MobiDB-lite"/>
    </source>
</evidence>
<gene>
    <name evidence="3" type="ORF">EWF95_01610</name>
</gene>
<dbReference type="Pfam" id="PF12802">
    <property type="entry name" value="MarR_2"/>
    <property type="match status" value="1"/>
</dbReference>
<dbReference type="InterPro" id="IPR000835">
    <property type="entry name" value="HTH_MarR-typ"/>
</dbReference>
<dbReference type="InterPro" id="IPR036388">
    <property type="entry name" value="WH-like_DNA-bd_sf"/>
</dbReference>
<dbReference type="InterPro" id="IPR036390">
    <property type="entry name" value="WH_DNA-bd_sf"/>
</dbReference>
<dbReference type="EMBL" id="SESI01000001">
    <property type="protein sequence ID" value="TQQ81664.1"/>
    <property type="molecule type" value="Genomic_DNA"/>
</dbReference>
<dbReference type="GO" id="GO:0003700">
    <property type="term" value="F:DNA-binding transcription factor activity"/>
    <property type="evidence" value="ECO:0007669"/>
    <property type="project" value="InterPro"/>
</dbReference>
<keyword evidence="4" id="KW-1185">Reference proteome</keyword>
<accession>A0A544QQD9</accession>
<feature type="compositionally biased region" description="Acidic residues" evidence="1">
    <location>
        <begin position="120"/>
        <end position="130"/>
    </location>
</feature>
<reference evidence="3 4" key="1">
    <citation type="submission" date="2019-02" db="EMBL/GenBank/DDBJ databases">
        <title>Halonotius sp. a new haloqrchaeon isolated from saline water.</title>
        <authorList>
            <person name="Duran-Viseras A."/>
            <person name="Sanchez-Porro C."/>
            <person name="Ventosa A."/>
        </authorList>
    </citation>
    <scope>NUCLEOTIDE SEQUENCE [LARGE SCALE GENOMIC DNA]</scope>
    <source>
        <strain evidence="3 4">F9-27</strain>
    </source>
</reference>
<evidence type="ECO:0000259" key="2">
    <source>
        <dbReference type="Pfam" id="PF12802"/>
    </source>
</evidence>
<sequence>MPIDFRSYDPDDKHTLQLTEGSNAHTLLTFLAAHPEQGFTPKELSEATEIPRGSVGTTLSRLHDRGLVRHKEPYWALGDDDRLASYGAARHGLLAADDRFGDDDFGDWEATAVDPRTIDTEDETGAVDDG</sequence>
<dbReference type="AlphaFoldDB" id="A0A544QQD9"/>
<comment type="caution">
    <text evidence="3">The sequence shown here is derived from an EMBL/GenBank/DDBJ whole genome shotgun (WGS) entry which is preliminary data.</text>
</comment>